<feature type="region of interest" description="Disordered" evidence="1">
    <location>
        <begin position="170"/>
        <end position="237"/>
    </location>
</feature>
<name>A0A8K0TNN4_9PEZI</name>
<keyword evidence="3" id="KW-1185">Reference proteome</keyword>
<organism evidence="2 3">
    <name type="scientific">Plectosphaerella cucumerina</name>
    <dbReference type="NCBI Taxonomy" id="40658"/>
    <lineage>
        <taxon>Eukaryota</taxon>
        <taxon>Fungi</taxon>
        <taxon>Dikarya</taxon>
        <taxon>Ascomycota</taxon>
        <taxon>Pezizomycotina</taxon>
        <taxon>Sordariomycetes</taxon>
        <taxon>Hypocreomycetidae</taxon>
        <taxon>Glomerellales</taxon>
        <taxon>Plectosphaerellaceae</taxon>
        <taxon>Plectosphaerella</taxon>
    </lineage>
</organism>
<feature type="compositionally biased region" description="Acidic residues" evidence="1">
    <location>
        <begin position="1"/>
        <end position="10"/>
    </location>
</feature>
<feature type="compositionally biased region" description="Polar residues" evidence="1">
    <location>
        <begin position="381"/>
        <end position="398"/>
    </location>
</feature>
<feature type="compositionally biased region" description="Acidic residues" evidence="1">
    <location>
        <begin position="639"/>
        <end position="652"/>
    </location>
</feature>
<feature type="compositionally biased region" description="Basic and acidic residues" evidence="1">
    <location>
        <begin position="609"/>
        <end position="621"/>
    </location>
</feature>
<accession>A0A8K0TNN4</accession>
<proteinExistence type="predicted"/>
<feature type="compositionally biased region" description="Polar residues" evidence="1">
    <location>
        <begin position="129"/>
        <end position="141"/>
    </location>
</feature>
<protein>
    <submittedName>
        <fullName evidence="2">Uncharacterized protein</fullName>
    </submittedName>
</protein>
<feature type="region of interest" description="Disordered" evidence="1">
    <location>
        <begin position="581"/>
        <end position="652"/>
    </location>
</feature>
<sequence length="652" mass="69399">MFAETLEENMVEERWAPGPSNSPSQGQGLQNPDPLDSYMGDGQPSTTFEDAMGLGGSESDFCSESTLFDADWMRTTVDAQVNPVNVNNRQAGNASPGHPFEPFPLYEDTDAFLADQVNQVDNIDPRQISQQQSWAAGNLQSRPHIPSAALNDGDVQMADRLQHTKSAAIASAAAKKIKNSSTRRRSPIPGDSITDAGSAPPIAGSSQASDLGPHSSAANPQVLATSPHGHTGIAHVPGTPARVMTAAQVSNVARATSAGLRGARRVYPTPLQQRTLGQSFGNASNGGPSGYQRASRVLFLRQQLAQQQADQLAQHHADQLAHQLAHQRSQQQAQHRQLLQAYFYSQQPQIQPYQVPQQGSYGQQYIQPHQSHGQEVMAMPQASSSVNSSVPGQAQQQHVQHKRSHDDAAGDNSEEGQDDAEVEEEDADGEVDGVEPDQASPPKRQRTTHAASPLNSVRGANHPVPTVPTSAMVNAMEPRGSPSHSSAVVPAHLSVNHTTPVMNPGEQLQVPAQPDSTKYYAPYPAAAASGAAGYYLAGEQTGGPSTQVLATNADEAGMAAPVRDSPYLAFMRQAFESVDIPFTTDPNAKEDAAKAAEGAEAGPSQTKGGQDKMKAAAEKRKATTTKPDPKGKKKATKEDLEDPQNEHEEADQ</sequence>
<dbReference type="AlphaFoldDB" id="A0A8K0TNN4"/>
<evidence type="ECO:0000313" key="3">
    <source>
        <dbReference type="Proteomes" id="UP000813385"/>
    </source>
</evidence>
<comment type="caution">
    <text evidence="2">The sequence shown here is derived from an EMBL/GenBank/DDBJ whole genome shotgun (WGS) entry which is preliminary data.</text>
</comment>
<feature type="region of interest" description="Disordered" evidence="1">
    <location>
        <begin position="129"/>
        <end position="150"/>
    </location>
</feature>
<evidence type="ECO:0000256" key="1">
    <source>
        <dbReference type="SAM" id="MobiDB-lite"/>
    </source>
</evidence>
<gene>
    <name evidence="2" type="ORF">B0T11DRAFT_292364</name>
</gene>
<feature type="compositionally biased region" description="Polar residues" evidence="1">
    <location>
        <begin position="19"/>
        <end position="30"/>
    </location>
</feature>
<reference evidence="2" key="1">
    <citation type="journal article" date="2021" name="Nat. Commun.">
        <title>Genetic determinants of endophytism in the Arabidopsis root mycobiome.</title>
        <authorList>
            <person name="Mesny F."/>
            <person name="Miyauchi S."/>
            <person name="Thiergart T."/>
            <person name="Pickel B."/>
            <person name="Atanasova L."/>
            <person name="Karlsson M."/>
            <person name="Huettel B."/>
            <person name="Barry K.W."/>
            <person name="Haridas S."/>
            <person name="Chen C."/>
            <person name="Bauer D."/>
            <person name="Andreopoulos W."/>
            <person name="Pangilinan J."/>
            <person name="LaButti K."/>
            <person name="Riley R."/>
            <person name="Lipzen A."/>
            <person name="Clum A."/>
            <person name="Drula E."/>
            <person name="Henrissat B."/>
            <person name="Kohler A."/>
            <person name="Grigoriev I.V."/>
            <person name="Martin F.M."/>
            <person name="Hacquard S."/>
        </authorList>
    </citation>
    <scope>NUCLEOTIDE SEQUENCE</scope>
    <source>
        <strain evidence="2">MPI-CAGE-AT-0016</strain>
    </source>
</reference>
<evidence type="ECO:0000313" key="2">
    <source>
        <dbReference type="EMBL" id="KAH7374547.1"/>
    </source>
</evidence>
<feature type="compositionally biased region" description="Basic residues" evidence="1">
    <location>
        <begin position="175"/>
        <end position="186"/>
    </location>
</feature>
<feature type="compositionally biased region" description="Acidic residues" evidence="1">
    <location>
        <begin position="412"/>
        <end position="435"/>
    </location>
</feature>
<feature type="region of interest" description="Disordered" evidence="1">
    <location>
        <begin position="369"/>
        <end position="468"/>
    </location>
</feature>
<dbReference type="EMBL" id="JAGPXD010000001">
    <property type="protein sequence ID" value="KAH7374547.1"/>
    <property type="molecule type" value="Genomic_DNA"/>
</dbReference>
<feature type="region of interest" description="Disordered" evidence="1">
    <location>
        <begin position="1"/>
        <end position="58"/>
    </location>
</feature>
<dbReference type="Proteomes" id="UP000813385">
    <property type="component" value="Unassembled WGS sequence"/>
</dbReference>